<feature type="signal peptide" evidence="1">
    <location>
        <begin position="1"/>
        <end position="18"/>
    </location>
</feature>
<feature type="domain" description="DUF4468" evidence="2">
    <location>
        <begin position="23"/>
        <end position="106"/>
    </location>
</feature>
<dbReference type="EMBL" id="VUNZ01000001">
    <property type="protein sequence ID" value="KAA2222985.1"/>
    <property type="molecule type" value="Genomic_DNA"/>
</dbReference>
<dbReference type="Proteomes" id="UP000323082">
    <property type="component" value="Unassembled WGS sequence"/>
</dbReference>
<protein>
    <submittedName>
        <fullName evidence="3">DUF4468 domain-containing protein</fullName>
    </submittedName>
</protein>
<dbReference type="OrthoDB" id="894059at2"/>
<reference evidence="3 4" key="1">
    <citation type="journal article" date="2015" name="Int. J. Syst. Evol. Microbiol.">
        <title>Chryseobacterium sediminis sp. nov., isolated from a river sediment.</title>
        <authorList>
            <person name="Kampfer P."/>
            <person name="Busse H.J."/>
            <person name="McInroy J.A."/>
            <person name="Glaeser S.P."/>
        </authorList>
    </citation>
    <scope>NUCLEOTIDE SEQUENCE [LARGE SCALE GENOMIC DNA]</scope>
    <source>
        <strain evidence="3 4">IMT-174</strain>
    </source>
</reference>
<keyword evidence="1" id="KW-0732">Signal</keyword>
<organism evidence="3 4">
    <name type="scientific">Chryseobacterium sediminis</name>
    <dbReference type="NCBI Taxonomy" id="1679494"/>
    <lineage>
        <taxon>Bacteria</taxon>
        <taxon>Pseudomonadati</taxon>
        <taxon>Bacteroidota</taxon>
        <taxon>Flavobacteriia</taxon>
        <taxon>Flavobacteriales</taxon>
        <taxon>Weeksellaceae</taxon>
        <taxon>Chryseobacterium group</taxon>
        <taxon>Chryseobacterium</taxon>
    </lineage>
</organism>
<feature type="chain" id="PRO_5023009781" evidence="1">
    <location>
        <begin position="19"/>
        <end position="180"/>
    </location>
</feature>
<dbReference type="AlphaFoldDB" id="A0A5B2U9Q3"/>
<dbReference type="Gene3D" id="3.30.530.80">
    <property type="match status" value="1"/>
</dbReference>
<comment type="caution">
    <text evidence="3">The sequence shown here is derived from an EMBL/GenBank/DDBJ whole genome shotgun (WGS) entry which is preliminary data.</text>
</comment>
<evidence type="ECO:0000259" key="2">
    <source>
        <dbReference type="Pfam" id="PF14730"/>
    </source>
</evidence>
<evidence type="ECO:0000256" key="1">
    <source>
        <dbReference type="SAM" id="SignalP"/>
    </source>
</evidence>
<sequence length="180" mass="20500">MKKILSFLFVISTTFAYAQNFKFEEVIKVDSTITKDELFNRARVWAKENYNSKNSFIITEDMNNGEISGVGVIDYRTDNKYKGYSCVEGPIKYHFSIFVKNGRYKYLYDLFDHKGSAGNLCRAGNFGVISNTKEAPSIGKGIAYDLALEDVKEKIDSKIKLLSSSLEKGMNKNYEGNNDW</sequence>
<proteinExistence type="predicted"/>
<dbReference type="InterPro" id="IPR027823">
    <property type="entry name" value="DUF4468"/>
</dbReference>
<gene>
    <name evidence="3" type="ORF">FW780_01935</name>
</gene>
<evidence type="ECO:0000313" key="4">
    <source>
        <dbReference type="Proteomes" id="UP000323082"/>
    </source>
</evidence>
<evidence type="ECO:0000313" key="3">
    <source>
        <dbReference type="EMBL" id="KAA2222985.1"/>
    </source>
</evidence>
<dbReference type="RefSeq" id="WP_149831949.1">
    <property type="nucleotide sequence ID" value="NZ_VUNZ01000001.1"/>
</dbReference>
<dbReference type="Pfam" id="PF14730">
    <property type="entry name" value="DUF4468"/>
    <property type="match status" value="1"/>
</dbReference>
<accession>A0A5B2U9Q3</accession>
<name>A0A5B2U9Q3_9FLAO</name>